<sequence>MSTGGILIRCPVHLNWPFRQRSNISTPSSLVSPYLMSPVTLCMKLFSAACVKEEVFEPFMNNGHGGSDEHLVVEPWLNMGLQPGTMCSDGRRRWWPGHTGIQNHNLVLCLSLLECVDIVLYLFHVGHSLSLFRPENVLTRKSGLFNPIHHVQTLSEQSHGCLTYFIQLFSHIYRSLDIFA</sequence>
<name>A0ABV0Q0X5_9TELE</name>
<accession>A0ABV0Q0X5</accession>
<dbReference type="Proteomes" id="UP001476798">
    <property type="component" value="Unassembled WGS sequence"/>
</dbReference>
<evidence type="ECO:0000313" key="2">
    <source>
        <dbReference type="Proteomes" id="UP001476798"/>
    </source>
</evidence>
<keyword evidence="2" id="KW-1185">Reference proteome</keyword>
<proteinExistence type="predicted"/>
<protein>
    <submittedName>
        <fullName evidence="1">Uncharacterized protein</fullName>
    </submittedName>
</protein>
<organism evidence="1 2">
    <name type="scientific">Goodea atripinnis</name>
    <dbReference type="NCBI Taxonomy" id="208336"/>
    <lineage>
        <taxon>Eukaryota</taxon>
        <taxon>Metazoa</taxon>
        <taxon>Chordata</taxon>
        <taxon>Craniata</taxon>
        <taxon>Vertebrata</taxon>
        <taxon>Euteleostomi</taxon>
        <taxon>Actinopterygii</taxon>
        <taxon>Neopterygii</taxon>
        <taxon>Teleostei</taxon>
        <taxon>Neoteleostei</taxon>
        <taxon>Acanthomorphata</taxon>
        <taxon>Ovalentaria</taxon>
        <taxon>Atherinomorphae</taxon>
        <taxon>Cyprinodontiformes</taxon>
        <taxon>Goodeidae</taxon>
        <taxon>Goodea</taxon>
    </lineage>
</organism>
<reference evidence="1 2" key="1">
    <citation type="submission" date="2021-06" db="EMBL/GenBank/DDBJ databases">
        <authorList>
            <person name="Palmer J.M."/>
        </authorList>
    </citation>
    <scope>NUCLEOTIDE SEQUENCE [LARGE SCALE GENOMIC DNA]</scope>
    <source>
        <strain evidence="1 2">GA_2019</strain>
        <tissue evidence="1">Muscle</tissue>
    </source>
</reference>
<evidence type="ECO:0000313" key="1">
    <source>
        <dbReference type="EMBL" id="MEQ2189437.1"/>
    </source>
</evidence>
<comment type="caution">
    <text evidence="1">The sequence shown here is derived from an EMBL/GenBank/DDBJ whole genome shotgun (WGS) entry which is preliminary data.</text>
</comment>
<gene>
    <name evidence="1" type="ORF">GOODEAATRI_025309</name>
</gene>
<dbReference type="EMBL" id="JAHRIO010092917">
    <property type="protein sequence ID" value="MEQ2189437.1"/>
    <property type="molecule type" value="Genomic_DNA"/>
</dbReference>